<dbReference type="InterPro" id="IPR018221">
    <property type="entry name" value="Glyco_hydro_9_His_AS"/>
</dbReference>
<evidence type="ECO:0000256" key="1">
    <source>
        <dbReference type="ARBA" id="ARBA00000966"/>
    </source>
</evidence>
<dbReference type="PANTHER" id="PTHR22298">
    <property type="entry name" value="ENDO-1,4-BETA-GLUCANASE"/>
    <property type="match status" value="1"/>
</dbReference>
<comment type="catalytic activity">
    <reaction evidence="1 10">
        <text>Endohydrolysis of (1-&gt;4)-beta-D-glucosidic linkages in cellulose, lichenin and cereal beta-D-glucans.</text>
        <dbReference type="EC" id="3.2.1.4"/>
    </reaction>
</comment>
<dbReference type="InterPro" id="IPR012341">
    <property type="entry name" value="6hp_glycosidase-like_sf"/>
</dbReference>
<evidence type="ECO:0000256" key="6">
    <source>
        <dbReference type="ARBA" id="ARBA00023295"/>
    </source>
</evidence>
<evidence type="ECO:0000256" key="10">
    <source>
        <dbReference type="RuleBase" id="RU361166"/>
    </source>
</evidence>
<dbReference type="GO" id="GO:0008810">
    <property type="term" value="F:cellulase activity"/>
    <property type="evidence" value="ECO:0007669"/>
    <property type="project" value="UniProtKB-EC"/>
</dbReference>
<keyword evidence="7 8" id="KW-0624">Polysaccharide degradation</keyword>
<dbReference type="Gene3D" id="1.50.10.10">
    <property type="match status" value="2"/>
</dbReference>
<feature type="domain" description="Glycoside hydrolase family 9" evidence="11">
    <location>
        <begin position="53"/>
        <end position="500"/>
    </location>
</feature>
<sequence length="1004" mass="110091">MYYLYNLLELLQIMGQFGVAVLGVLLWSVTSVLSIHNVLAIENEKLSSQAFDYGDALSKAILFFEGQRSGKLLASQRVKWRGDSALSDGKLDNVNLVGGYYDAGDNVKFGWPMAFTVSLLSWAAIEYQTEISSANQLGYLCSEIRWGADFILHAHTSPTTLYTQVGDGNSDHQCWERPEDMDTPRTLYKITPDSPGTEAAADAAAALSAASIVFKPIDSNYSSRLLSQSKSLFEFADKYRGTYKDSCPFYCSFSGYQDELLWAATWLYKASGDNKYLTYVTSNHGWSQAVSEFSWDNKFAGAQTLLAKEFYGGQKGLSKFKTDIESFVCALMPGSSYVQIKTTPGGLLYIRDSSNLQYVTSSSMVLFLYSKTLNAAHIGDVQCGSVHFSASQIRAFAKSQVDYILGNNPMKMSYMAGFGCKYPLQVHHRGASIPSIKAHPAKVGCNDGQSIYYSSSNPNPNTHVGAIVGGPDSNDHFTDLRSDYSHSEPTTYMNAAFVGSLLQIMGRFGVAVLAVLLCFVLSFHNVLAIENETLSSQDFDYGDALGKAILFFEGQRSGKLLASQRVKWRGDSALSDGKPDNVKLVGGYYDAGDNVKFGWPMAFTVSLLSWAAIEYQTEISSANQLGYLRSEIRWGADSILQAHVSPTTLYTQVGDGNSDHQCWERPEDMDTPRTLYKITPDSPGTEAAAEAAAALSAASIVFKPIDSNYSSRLLSQSKSLFEFADKYRGTYKDSCPFYCSFSGYQDELLWAATWLYKASGDNKYLTYVTSNQGWSQAVSEFSWDNKFAGAQTLLAKEFYGGQKDLSKFKTDIESFVCALMPGSSSVQIKTTPGGLLYIRDSSNLQYVTSSSMVLFLYSKTLNAAHIGGVRCGSVHFSAFQIRAFAKSQVDYILGNNPMKMSYMVGFGSKYPLQVHHRGSSIPSIKAHPAKVGCNDGHSIYYSSSKPNPNTHVGAIVGGPDSNDQFKDLRSDYSHSEPTTYMNAAFVGSVAALLAPNESESECSE</sequence>
<dbReference type="EMBL" id="JANJYI010000001">
    <property type="protein sequence ID" value="KAK2664155.1"/>
    <property type="molecule type" value="Genomic_DNA"/>
</dbReference>
<feature type="active site" evidence="8">
    <location>
        <position position="915"/>
    </location>
</feature>
<evidence type="ECO:0000313" key="13">
    <source>
        <dbReference type="Proteomes" id="UP001280121"/>
    </source>
</evidence>
<keyword evidence="5 8" id="KW-0119">Carbohydrate metabolism</keyword>
<evidence type="ECO:0000313" key="12">
    <source>
        <dbReference type="EMBL" id="KAK2664155.1"/>
    </source>
</evidence>
<gene>
    <name evidence="12" type="ORF">Ddye_002729</name>
</gene>
<dbReference type="GO" id="GO:0030245">
    <property type="term" value="P:cellulose catabolic process"/>
    <property type="evidence" value="ECO:0007669"/>
    <property type="project" value="UniProtKB-KW"/>
</dbReference>
<feature type="active site" evidence="9">
    <location>
        <position position="976"/>
    </location>
</feature>
<feature type="active site" evidence="9">
    <location>
        <position position="967"/>
    </location>
</feature>
<evidence type="ECO:0000256" key="2">
    <source>
        <dbReference type="ARBA" id="ARBA00007072"/>
    </source>
</evidence>
<feature type="active site" evidence="9">
    <location>
        <position position="479"/>
    </location>
</feature>
<dbReference type="InterPro" id="IPR033126">
    <property type="entry name" value="Glyco_hydro_9_Asp/Glu_AS"/>
</dbReference>
<keyword evidence="13" id="KW-1185">Reference proteome</keyword>
<evidence type="ECO:0000256" key="4">
    <source>
        <dbReference type="ARBA" id="ARBA00023001"/>
    </source>
</evidence>
<keyword evidence="4 10" id="KW-0136">Cellulose degradation</keyword>
<comment type="caution">
    <text evidence="12">The sequence shown here is derived from an EMBL/GenBank/DDBJ whole genome shotgun (WGS) entry which is preliminary data.</text>
</comment>
<organism evidence="12 13">
    <name type="scientific">Dipteronia dyeriana</name>
    <dbReference type="NCBI Taxonomy" id="168575"/>
    <lineage>
        <taxon>Eukaryota</taxon>
        <taxon>Viridiplantae</taxon>
        <taxon>Streptophyta</taxon>
        <taxon>Embryophyta</taxon>
        <taxon>Tracheophyta</taxon>
        <taxon>Spermatophyta</taxon>
        <taxon>Magnoliopsida</taxon>
        <taxon>eudicotyledons</taxon>
        <taxon>Gunneridae</taxon>
        <taxon>Pentapetalae</taxon>
        <taxon>rosids</taxon>
        <taxon>malvids</taxon>
        <taxon>Sapindales</taxon>
        <taxon>Sapindaceae</taxon>
        <taxon>Hippocastanoideae</taxon>
        <taxon>Acereae</taxon>
        <taxon>Dipteronia</taxon>
    </lineage>
</organism>
<evidence type="ECO:0000256" key="9">
    <source>
        <dbReference type="PROSITE-ProRule" id="PRU10060"/>
    </source>
</evidence>
<dbReference type="FunFam" id="1.50.10.10:FF:000020">
    <property type="entry name" value="Endoglucanase"/>
    <property type="match status" value="2"/>
</dbReference>
<keyword evidence="3 8" id="KW-0378">Hydrolase</keyword>
<protein>
    <recommendedName>
        <fullName evidence="10">Endoglucanase</fullName>
        <ecNumber evidence="10">3.2.1.4</ecNumber>
    </recommendedName>
</protein>
<evidence type="ECO:0000256" key="7">
    <source>
        <dbReference type="ARBA" id="ARBA00023326"/>
    </source>
</evidence>
<comment type="similarity">
    <text evidence="2 8 10">Belongs to the glycosyl hydrolase 9 (cellulase E) family.</text>
</comment>
<evidence type="ECO:0000259" key="11">
    <source>
        <dbReference type="Pfam" id="PF00759"/>
    </source>
</evidence>
<keyword evidence="6 8" id="KW-0326">Glycosidase</keyword>
<dbReference type="AlphaFoldDB" id="A0AAD9XRC8"/>
<name>A0AAD9XRC8_9ROSI</name>
<accession>A0AAD9XRC8</accession>
<dbReference type="Pfam" id="PF00759">
    <property type="entry name" value="Glyco_hydro_9"/>
    <property type="match status" value="2"/>
</dbReference>
<proteinExistence type="inferred from homology"/>
<dbReference type="SUPFAM" id="SSF48208">
    <property type="entry name" value="Six-hairpin glycosidases"/>
    <property type="match status" value="2"/>
</dbReference>
<evidence type="ECO:0000256" key="8">
    <source>
        <dbReference type="PROSITE-ProRule" id="PRU10059"/>
    </source>
</evidence>
<dbReference type="EC" id="3.2.1.4" evidence="10"/>
<evidence type="ECO:0000256" key="5">
    <source>
        <dbReference type="ARBA" id="ARBA00023277"/>
    </source>
</evidence>
<feature type="active site" evidence="9">
    <location>
        <position position="488"/>
    </location>
</feature>
<dbReference type="PROSITE" id="PS00698">
    <property type="entry name" value="GH9_3"/>
    <property type="match status" value="2"/>
</dbReference>
<dbReference type="InterPro" id="IPR001701">
    <property type="entry name" value="Glyco_hydro_9"/>
</dbReference>
<dbReference type="InterPro" id="IPR008928">
    <property type="entry name" value="6-hairpin_glycosidase_sf"/>
</dbReference>
<evidence type="ECO:0000256" key="3">
    <source>
        <dbReference type="ARBA" id="ARBA00022801"/>
    </source>
</evidence>
<dbReference type="Proteomes" id="UP001280121">
    <property type="component" value="Unassembled WGS sequence"/>
</dbReference>
<feature type="domain" description="Glycoside hydrolase family 9" evidence="11">
    <location>
        <begin position="541"/>
        <end position="988"/>
    </location>
</feature>
<dbReference type="PROSITE" id="PS00592">
    <property type="entry name" value="GH9_2"/>
    <property type="match status" value="1"/>
</dbReference>
<reference evidence="12" key="1">
    <citation type="journal article" date="2023" name="Plant J.">
        <title>Genome sequences and population genomics provide insights into the demographic history, inbreeding, and mutation load of two 'living fossil' tree species of Dipteronia.</title>
        <authorList>
            <person name="Feng Y."/>
            <person name="Comes H.P."/>
            <person name="Chen J."/>
            <person name="Zhu S."/>
            <person name="Lu R."/>
            <person name="Zhang X."/>
            <person name="Li P."/>
            <person name="Qiu J."/>
            <person name="Olsen K.M."/>
            <person name="Qiu Y."/>
        </authorList>
    </citation>
    <scope>NUCLEOTIDE SEQUENCE</scope>
    <source>
        <strain evidence="12">KIB01</strain>
    </source>
</reference>